<dbReference type="EMBL" id="BSOT01000005">
    <property type="protein sequence ID" value="GLR69667.1"/>
    <property type="molecule type" value="Genomic_DNA"/>
</dbReference>
<gene>
    <name evidence="3" type="ORF">GCM10007852_05750</name>
</gene>
<accession>A0AA37SV66</accession>
<evidence type="ECO:0000313" key="3">
    <source>
        <dbReference type="EMBL" id="GLR69667.1"/>
    </source>
</evidence>
<feature type="domain" description="YcgL" evidence="2">
    <location>
        <begin position="1"/>
        <end position="85"/>
    </location>
</feature>
<dbReference type="HAMAP" id="MF_01866">
    <property type="entry name" value="UPF0745"/>
    <property type="match status" value="1"/>
</dbReference>
<proteinExistence type="inferred from homology"/>
<dbReference type="Gene3D" id="3.10.510.20">
    <property type="entry name" value="YcgL domain"/>
    <property type="match status" value="1"/>
</dbReference>
<evidence type="ECO:0000313" key="4">
    <source>
        <dbReference type="Proteomes" id="UP001156601"/>
    </source>
</evidence>
<dbReference type="InterPro" id="IPR027354">
    <property type="entry name" value="YcgL_dom"/>
</dbReference>
<comment type="caution">
    <text evidence="3">The sequence shown here is derived from an EMBL/GenBank/DDBJ whole genome shotgun (WGS) entry which is preliminary data.</text>
</comment>
<dbReference type="AlphaFoldDB" id="A0AA37SV66"/>
<dbReference type="RefSeq" id="WP_284215987.1">
    <property type="nucleotide sequence ID" value="NZ_BSOT01000005.1"/>
</dbReference>
<dbReference type="Proteomes" id="UP001156601">
    <property type="component" value="Unassembled WGS sequence"/>
</dbReference>
<dbReference type="PROSITE" id="PS51648">
    <property type="entry name" value="YCGL"/>
    <property type="match status" value="1"/>
</dbReference>
<dbReference type="SUPFAM" id="SSF160191">
    <property type="entry name" value="YcgL-like"/>
    <property type="match status" value="1"/>
</dbReference>
<dbReference type="Pfam" id="PF05166">
    <property type="entry name" value="YcgL"/>
    <property type="match status" value="1"/>
</dbReference>
<evidence type="ECO:0000256" key="1">
    <source>
        <dbReference type="HAMAP-Rule" id="MF_01866"/>
    </source>
</evidence>
<protein>
    <recommendedName>
        <fullName evidence="1">YcgL domain-containing protein GCM10007852_05750</fullName>
    </recommendedName>
</protein>
<name>A0AA37SV66_9ALTE</name>
<reference evidence="3" key="2">
    <citation type="submission" date="2023-01" db="EMBL/GenBank/DDBJ databases">
        <title>Draft genome sequence of Agaribacter marinus strain NBRC 110023.</title>
        <authorList>
            <person name="Sun Q."/>
            <person name="Mori K."/>
        </authorList>
    </citation>
    <scope>NUCLEOTIDE SEQUENCE</scope>
    <source>
        <strain evidence="3">NBRC 110023</strain>
    </source>
</reference>
<evidence type="ECO:0000259" key="2">
    <source>
        <dbReference type="PROSITE" id="PS51648"/>
    </source>
</evidence>
<dbReference type="PANTHER" id="PTHR38109:SF1">
    <property type="entry name" value="PROTEIN YCGL"/>
    <property type="match status" value="1"/>
</dbReference>
<dbReference type="PANTHER" id="PTHR38109">
    <property type="entry name" value="PROTEIN YCGL"/>
    <property type="match status" value="1"/>
</dbReference>
<keyword evidence="4" id="KW-1185">Reference proteome</keyword>
<organism evidence="3 4">
    <name type="scientific">Agaribacter marinus</name>
    <dbReference type="NCBI Taxonomy" id="1431249"/>
    <lineage>
        <taxon>Bacteria</taxon>
        <taxon>Pseudomonadati</taxon>
        <taxon>Pseudomonadota</taxon>
        <taxon>Gammaproteobacteria</taxon>
        <taxon>Alteromonadales</taxon>
        <taxon>Alteromonadaceae</taxon>
        <taxon>Agaribacter</taxon>
    </lineage>
</organism>
<dbReference type="InterPro" id="IPR038068">
    <property type="entry name" value="YcgL-like_sf"/>
</dbReference>
<reference evidence="3" key="1">
    <citation type="journal article" date="2014" name="Int. J. Syst. Evol. Microbiol.">
        <title>Complete genome sequence of Corynebacterium casei LMG S-19264T (=DSM 44701T), isolated from a smear-ripened cheese.</title>
        <authorList>
            <consortium name="US DOE Joint Genome Institute (JGI-PGF)"/>
            <person name="Walter F."/>
            <person name="Albersmeier A."/>
            <person name="Kalinowski J."/>
            <person name="Ruckert C."/>
        </authorList>
    </citation>
    <scope>NUCLEOTIDE SEQUENCE</scope>
    <source>
        <strain evidence="3">NBRC 110023</strain>
    </source>
</reference>
<sequence>MLCAVYKSLKKADTFLYVEKRDDFSKVPKGLLETFGTPIFVILINTEKKTSVAGLAQSDFIRKFEENKFYLQLPPKIEDLMEAHRLANGLDKVPDVKF</sequence>